<dbReference type="AlphaFoldDB" id="A0A2P5AYV2"/>
<keyword evidence="2" id="KW-1185">Reference proteome</keyword>
<evidence type="ECO:0000313" key="1">
    <source>
        <dbReference type="EMBL" id="PON41725.1"/>
    </source>
</evidence>
<dbReference type="Proteomes" id="UP000237105">
    <property type="component" value="Unassembled WGS sequence"/>
</dbReference>
<name>A0A2P5AYV2_PARAD</name>
<gene>
    <name evidence="1" type="ORF">PanWU01x14_286950</name>
</gene>
<sequence length="110" mass="12997">MAEPEATSSGPGKAVMALSPSGYAGKPLWLSRNARNRDFESKMEKPSTTLVFLSFYLSENHIKRREKRFRIPCELVESRERHYREREREREREHESVILLGKNETRKELF</sequence>
<organism evidence="1 2">
    <name type="scientific">Parasponia andersonii</name>
    <name type="common">Sponia andersonii</name>
    <dbReference type="NCBI Taxonomy" id="3476"/>
    <lineage>
        <taxon>Eukaryota</taxon>
        <taxon>Viridiplantae</taxon>
        <taxon>Streptophyta</taxon>
        <taxon>Embryophyta</taxon>
        <taxon>Tracheophyta</taxon>
        <taxon>Spermatophyta</taxon>
        <taxon>Magnoliopsida</taxon>
        <taxon>eudicotyledons</taxon>
        <taxon>Gunneridae</taxon>
        <taxon>Pentapetalae</taxon>
        <taxon>rosids</taxon>
        <taxon>fabids</taxon>
        <taxon>Rosales</taxon>
        <taxon>Cannabaceae</taxon>
        <taxon>Parasponia</taxon>
    </lineage>
</organism>
<protein>
    <submittedName>
        <fullName evidence="1">Uncharacterized protein</fullName>
    </submittedName>
</protein>
<comment type="caution">
    <text evidence="1">The sequence shown here is derived from an EMBL/GenBank/DDBJ whole genome shotgun (WGS) entry which is preliminary data.</text>
</comment>
<reference evidence="2" key="1">
    <citation type="submission" date="2016-06" db="EMBL/GenBank/DDBJ databases">
        <title>Parallel loss of symbiosis genes in relatives of nitrogen-fixing non-legume Parasponia.</title>
        <authorList>
            <person name="Van Velzen R."/>
            <person name="Holmer R."/>
            <person name="Bu F."/>
            <person name="Rutten L."/>
            <person name="Van Zeijl A."/>
            <person name="Liu W."/>
            <person name="Santuari L."/>
            <person name="Cao Q."/>
            <person name="Sharma T."/>
            <person name="Shen D."/>
            <person name="Roswanjaya Y."/>
            <person name="Wardhani T."/>
            <person name="Kalhor M.S."/>
            <person name="Jansen J."/>
            <person name="Van den Hoogen J."/>
            <person name="Gungor B."/>
            <person name="Hartog M."/>
            <person name="Hontelez J."/>
            <person name="Verver J."/>
            <person name="Yang W.-C."/>
            <person name="Schijlen E."/>
            <person name="Repin R."/>
            <person name="Schilthuizen M."/>
            <person name="Schranz E."/>
            <person name="Heidstra R."/>
            <person name="Miyata K."/>
            <person name="Fedorova E."/>
            <person name="Kohlen W."/>
            <person name="Bisseling T."/>
            <person name="Smit S."/>
            <person name="Geurts R."/>
        </authorList>
    </citation>
    <scope>NUCLEOTIDE SEQUENCE [LARGE SCALE GENOMIC DNA]</scope>
    <source>
        <strain evidence="2">cv. WU1-14</strain>
    </source>
</reference>
<dbReference type="EMBL" id="JXTB01000408">
    <property type="protein sequence ID" value="PON41725.1"/>
    <property type="molecule type" value="Genomic_DNA"/>
</dbReference>
<feature type="non-terminal residue" evidence="1">
    <location>
        <position position="110"/>
    </location>
</feature>
<proteinExistence type="predicted"/>
<accession>A0A2P5AYV2</accession>
<evidence type="ECO:0000313" key="2">
    <source>
        <dbReference type="Proteomes" id="UP000237105"/>
    </source>
</evidence>